<dbReference type="Gene3D" id="1.20.140.40">
    <property type="entry name" value="Invertase/pectin methylesterase inhibitor family protein"/>
    <property type="match status" value="1"/>
</dbReference>
<name>A0A9Q0CGV0_9POAL</name>
<dbReference type="PANTHER" id="PTHR35357">
    <property type="entry name" value="OS02G0537100 PROTEIN"/>
    <property type="match status" value="1"/>
</dbReference>
<dbReference type="GO" id="GO:0004857">
    <property type="term" value="F:enzyme inhibitor activity"/>
    <property type="evidence" value="ECO:0007669"/>
    <property type="project" value="InterPro"/>
</dbReference>
<dbReference type="SMART" id="SM00856">
    <property type="entry name" value="PMEI"/>
    <property type="match status" value="1"/>
</dbReference>
<evidence type="ECO:0000256" key="3">
    <source>
        <dbReference type="ARBA" id="ARBA00038471"/>
    </source>
</evidence>
<dbReference type="Proteomes" id="UP001151287">
    <property type="component" value="Unassembled WGS sequence"/>
</dbReference>
<evidence type="ECO:0000256" key="2">
    <source>
        <dbReference type="ARBA" id="ARBA00023157"/>
    </source>
</evidence>
<feature type="chain" id="PRO_5040486373" description="Pectinesterase inhibitor domain-containing protein" evidence="4">
    <location>
        <begin position="24"/>
        <end position="174"/>
    </location>
</feature>
<accession>A0A9Q0CGV0</accession>
<dbReference type="SUPFAM" id="SSF101148">
    <property type="entry name" value="Plant invertase/pectin methylesterase inhibitor"/>
    <property type="match status" value="1"/>
</dbReference>
<dbReference type="PANTHER" id="PTHR35357:SF8">
    <property type="entry name" value="OS01G0111000 PROTEIN"/>
    <property type="match status" value="1"/>
</dbReference>
<reference evidence="6" key="1">
    <citation type="journal article" date="2022" name="Cell">
        <title>Repeat-based holocentromeres influence genome architecture and karyotype evolution.</title>
        <authorList>
            <person name="Hofstatter P.G."/>
            <person name="Thangavel G."/>
            <person name="Lux T."/>
            <person name="Neumann P."/>
            <person name="Vondrak T."/>
            <person name="Novak P."/>
            <person name="Zhang M."/>
            <person name="Costa L."/>
            <person name="Castellani M."/>
            <person name="Scott A."/>
            <person name="Toegelov H."/>
            <person name="Fuchs J."/>
            <person name="Mata-Sucre Y."/>
            <person name="Dias Y."/>
            <person name="Vanzela A.L.L."/>
            <person name="Huettel B."/>
            <person name="Almeida C.C.S."/>
            <person name="Simkova H."/>
            <person name="Souza G."/>
            <person name="Pedrosa-Harand A."/>
            <person name="Macas J."/>
            <person name="Mayer K.F.X."/>
            <person name="Houben A."/>
            <person name="Marques A."/>
        </authorList>
    </citation>
    <scope>NUCLEOTIDE SEQUENCE</scope>
    <source>
        <strain evidence="6">RhyBre1mFocal</strain>
    </source>
</reference>
<keyword evidence="1 4" id="KW-0732">Signal</keyword>
<gene>
    <name evidence="6" type="ORF">LUZ63_010243</name>
</gene>
<organism evidence="6 7">
    <name type="scientific">Rhynchospora breviuscula</name>
    <dbReference type="NCBI Taxonomy" id="2022672"/>
    <lineage>
        <taxon>Eukaryota</taxon>
        <taxon>Viridiplantae</taxon>
        <taxon>Streptophyta</taxon>
        <taxon>Embryophyta</taxon>
        <taxon>Tracheophyta</taxon>
        <taxon>Spermatophyta</taxon>
        <taxon>Magnoliopsida</taxon>
        <taxon>Liliopsida</taxon>
        <taxon>Poales</taxon>
        <taxon>Cyperaceae</taxon>
        <taxon>Cyperoideae</taxon>
        <taxon>Rhynchosporeae</taxon>
        <taxon>Rhynchospora</taxon>
    </lineage>
</organism>
<comment type="similarity">
    <text evidence="3">Belongs to the PMEI family.</text>
</comment>
<dbReference type="AlphaFoldDB" id="A0A9Q0CGV0"/>
<dbReference type="Pfam" id="PF04043">
    <property type="entry name" value="PMEI"/>
    <property type="match status" value="1"/>
</dbReference>
<keyword evidence="7" id="KW-1185">Reference proteome</keyword>
<comment type="caution">
    <text evidence="6">The sequence shown here is derived from an EMBL/GenBank/DDBJ whole genome shotgun (WGS) entry which is preliminary data.</text>
</comment>
<dbReference type="OrthoDB" id="1915198at2759"/>
<dbReference type="InterPro" id="IPR035513">
    <property type="entry name" value="Invertase/methylesterase_inhib"/>
</dbReference>
<proteinExistence type="inferred from homology"/>
<protein>
    <recommendedName>
        <fullName evidence="5">Pectinesterase inhibitor domain-containing protein</fullName>
    </recommendedName>
</protein>
<dbReference type="InterPro" id="IPR006501">
    <property type="entry name" value="Pectinesterase_inhib_dom"/>
</dbReference>
<keyword evidence="2" id="KW-1015">Disulfide bond</keyword>
<dbReference type="NCBIfam" id="TIGR01614">
    <property type="entry name" value="PME_inhib"/>
    <property type="match status" value="1"/>
</dbReference>
<evidence type="ECO:0000256" key="1">
    <source>
        <dbReference type="ARBA" id="ARBA00022729"/>
    </source>
</evidence>
<sequence>MGSLRPLLYYVILLSYHPFSSFAVASNVDKVCQNMKSGHVTRKDCYSVINTDPRSHSADLHGIAIISADIAIKTATSLIPDVNKFFKASSDPNHQKARQKCLQACTDVIPKLNGAAESIKSKNYVQARNVFVEAFIVPKMCFDPTENYPPLWALIERFTTVVYVAIEVSDLVHG</sequence>
<dbReference type="EMBL" id="JAMQYH010000003">
    <property type="protein sequence ID" value="KAJ1693545.1"/>
    <property type="molecule type" value="Genomic_DNA"/>
</dbReference>
<evidence type="ECO:0000313" key="6">
    <source>
        <dbReference type="EMBL" id="KAJ1693545.1"/>
    </source>
</evidence>
<evidence type="ECO:0000256" key="4">
    <source>
        <dbReference type="SAM" id="SignalP"/>
    </source>
</evidence>
<feature type="signal peptide" evidence="4">
    <location>
        <begin position="1"/>
        <end position="23"/>
    </location>
</feature>
<evidence type="ECO:0000259" key="5">
    <source>
        <dbReference type="SMART" id="SM00856"/>
    </source>
</evidence>
<evidence type="ECO:0000313" key="7">
    <source>
        <dbReference type="Proteomes" id="UP001151287"/>
    </source>
</evidence>
<feature type="domain" description="Pectinesterase inhibitor" evidence="5">
    <location>
        <begin position="23"/>
        <end position="165"/>
    </location>
</feature>